<dbReference type="AlphaFoldDB" id="A0A0B2VE74"/>
<feature type="compositionally biased region" description="Basic and acidic residues" evidence="2">
    <location>
        <begin position="372"/>
        <end position="383"/>
    </location>
</feature>
<accession>A0A0B2VE74</accession>
<feature type="compositionally biased region" description="Polar residues" evidence="2">
    <location>
        <begin position="277"/>
        <end position="286"/>
    </location>
</feature>
<dbReference type="STRING" id="6265.A0A0B2VE74"/>
<evidence type="ECO:0000256" key="1">
    <source>
        <dbReference type="SAM" id="Coils"/>
    </source>
</evidence>
<keyword evidence="4" id="KW-1185">Reference proteome</keyword>
<feature type="compositionally biased region" description="Polar residues" evidence="2">
    <location>
        <begin position="392"/>
        <end position="411"/>
    </location>
</feature>
<feature type="region of interest" description="Disordered" evidence="2">
    <location>
        <begin position="465"/>
        <end position="591"/>
    </location>
</feature>
<protein>
    <submittedName>
        <fullName evidence="3">Dystrophin-like protein 1</fullName>
    </submittedName>
</protein>
<feature type="compositionally biased region" description="Polar residues" evidence="2">
    <location>
        <begin position="166"/>
        <end position="178"/>
    </location>
</feature>
<feature type="compositionally biased region" description="Basic and acidic residues" evidence="2">
    <location>
        <begin position="493"/>
        <end position="505"/>
    </location>
</feature>
<feature type="compositionally biased region" description="Low complexity" evidence="2">
    <location>
        <begin position="300"/>
        <end position="316"/>
    </location>
</feature>
<feature type="coiled-coil region" evidence="1">
    <location>
        <begin position="208"/>
        <end position="270"/>
    </location>
</feature>
<organism evidence="3 4">
    <name type="scientific">Toxocara canis</name>
    <name type="common">Canine roundworm</name>
    <dbReference type="NCBI Taxonomy" id="6265"/>
    <lineage>
        <taxon>Eukaryota</taxon>
        <taxon>Metazoa</taxon>
        <taxon>Ecdysozoa</taxon>
        <taxon>Nematoda</taxon>
        <taxon>Chromadorea</taxon>
        <taxon>Rhabditida</taxon>
        <taxon>Spirurina</taxon>
        <taxon>Ascaridomorpha</taxon>
        <taxon>Ascaridoidea</taxon>
        <taxon>Toxocaridae</taxon>
        <taxon>Toxocara</taxon>
    </lineage>
</organism>
<dbReference type="EMBL" id="JPKZ01001876">
    <property type="protein sequence ID" value="KHN79712.1"/>
    <property type="molecule type" value="Genomic_DNA"/>
</dbReference>
<name>A0A0B2VE74_TOXCA</name>
<dbReference type="OrthoDB" id="10030336at2759"/>
<gene>
    <name evidence="3" type="primary">dyc-1</name>
    <name evidence="3" type="ORF">Tcan_13199</name>
</gene>
<feature type="region of interest" description="Disordered" evidence="2">
    <location>
        <begin position="1"/>
        <end position="82"/>
    </location>
</feature>
<feature type="region of interest" description="Disordered" evidence="2">
    <location>
        <begin position="274"/>
        <end position="419"/>
    </location>
</feature>
<evidence type="ECO:0000313" key="4">
    <source>
        <dbReference type="Proteomes" id="UP000031036"/>
    </source>
</evidence>
<feature type="compositionally biased region" description="Polar residues" evidence="2">
    <location>
        <begin position="57"/>
        <end position="67"/>
    </location>
</feature>
<reference evidence="3 4" key="1">
    <citation type="submission" date="2014-11" db="EMBL/GenBank/DDBJ databases">
        <title>Genetic blueprint of the zoonotic pathogen Toxocara canis.</title>
        <authorList>
            <person name="Zhu X.-Q."/>
            <person name="Korhonen P.K."/>
            <person name="Cai H."/>
            <person name="Young N.D."/>
            <person name="Nejsum P."/>
            <person name="von Samson-Himmelstjerna G."/>
            <person name="Boag P.R."/>
            <person name="Tan P."/>
            <person name="Li Q."/>
            <person name="Min J."/>
            <person name="Yang Y."/>
            <person name="Wang X."/>
            <person name="Fang X."/>
            <person name="Hall R.S."/>
            <person name="Hofmann A."/>
            <person name="Sternberg P.W."/>
            <person name="Jex A.R."/>
            <person name="Gasser R.B."/>
        </authorList>
    </citation>
    <scope>NUCLEOTIDE SEQUENCE [LARGE SCALE GENOMIC DNA]</scope>
    <source>
        <strain evidence="3">PN_DK_2014</strain>
    </source>
</reference>
<feature type="region of interest" description="Disordered" evidence="2">
    <location>
        <begin position="163"/>
        <end position="183"/>
    </location>
</feature>
<dbReference type="OMA" id="ILMSNPQ"/>
<sequence>MMSIAACGKPNMMRIETLFQPPRKKSSDGSQTASIEAAAAATSAARDAAKDSKDAAQPSTSAEQPRSSVIPPSLPGVLPLNPNAFPPNYPSVSGSSTLPHSQTWGPQFAMGQYQSVQSLDQHGAQAPIPFYPMPLIGPSASLPYGLSSPLMVSPYATLQLPPRHASAQQMPTSDQNVPGSPPEGRDLTALQLSMSLDQYNQHLIRSQLDQAQQTAQVASCQVQLLRDQLTSETTARIEAQSRTHQLLNANRELLEQVQALVGRLQTLESRLAAEIQSPENQPSTSRAAAPAIPQRLPKASASGATSPSRMSSSAAHSYHEQYAAEPKLPGPPPIDPSQPYQLQTLADIRAGSLPPKGNNGGGELSSSHKKLRPADDTGVRTEPESGAEARQIDTTDYSSSDQYEKMTSTKGAQERASPPFPHLDVLMSNPQVMPNLSSFFSAQPLPLNYIPNYMPCPSGTGKVEYAPSPAKAVGDDDQQPGASNLSSSKKMKERTFGVLKEREFNRMSFNPKLRREAAETSVGIAEESEDNFDEDQERNEGSKPQESEESSRRKAERTRSSTFDGHPTSSCTPQQPRAIESLFKEKDKDSSATLVIRPNNLDIKKPNPNLSHLLTEPPSSHLATAMYPPRKSGIPLHVSRPETLKKQTLRALSVDVDEDRSLRMKGNGPLAFSASPHAHHAGSLRRKQTVAGTGGYTETYLLQEALKEGLAETKQHLSTAKDDLDGVRSARRLMDAPKQKLSDPNVLARLTHTALFQTVDSPEAPREKQQPNGALP</sequence>
<comment type="caution">
    <text evidence="3">The sequence shown here is derived from an EMBL/GenBank/DDBJ whole genome shotgun (WGS) entry which is preliminary data.</text>
</comment>
<evidence type="ECO:0000256" key="2">
    <source>
        <dbReference type="SAM" id="MobiDB-lite"/>
    </source>
</evidence>
<feature type="compositionally biased region" description="Low complexity" evidence="2">
    <location>
        <begin position="33"/>
        <end position="46"/>
    </location>
</feature>
<feature type="region of interest" description="Disordered" evidence="2">
    <location>
        <begin position="757"/>
        <end position="776"/>
    </location>
</feature>
<proteinExistence type="predicted"/>
<dbReference type="Proteomes" id="UP000031036">
    <property type="component" value="Unassembled WGS sequence"/>
</dbReference>
<evidence type="ECO:0000313" key="3">
    <source>
        <dbReference type="EMBL" id="KHN79712.1"/>
    </source>
</evidence>
<feature type="compositionally biased region" description="Acidic residues" evidence="2">
    <location>
        <begin position="526"/>
        <end position="537"/>
    </location>
</feature>
<feature type="compositionally biased region" description="Basic and acidic residues" evidence="2">
    <location>
        <begin position="538"/>
        <end position="559"/>
    </location>
</feature>
<keyword evidence="1" id="KW-0175">Coiled coil</keyword>